<evidence type="ECO:0000313" key="2">
    <source>
        <dbReference type="EMBL" id="KAK7040398.1"/>
    </source>
</evidence>
<keyword evidence="1" id="KW-0175">Coiled coil</keyword>
<reference evidence="2 3" key="1">
    <citation type="submission" date="2024-01" db="EMBL/GenBank/DDBJ databases">
        <title>A draft genome for a cacao thread blight-causing isolate of Paramarasmius palmivorus.</title>
        <authorList>
            <person name="Baruah I.K."/>
            <person name="Bukari Y."/>
            <person name="Amoako-Attah I."/>
            <person name="Meinhardt L.W."/>
            <person name="Bailey B.A."/>
            <person name="Cohen S.P."/>
        </authorList>
    </citation>
    <scope>NUCLEOTIDE SEQUENCE [LARGE SCALE GENOMIC DNA]</scope>
    <source>
        <strain evidence="2 3">GH-12</strain>
    </source>
</reference>
<comment type="caution">
    <text evidence="2">The sequence shown here is derived from an EMBL/GenBank/DDBJ whole genome shotgun (WGS) entry which is preliminary data.</text>
</comment>
<evidence type="ECO:0000313" key="3">
    <source>
        <dbReference type="Proteomes" id="UP001383192"/>
    </source>
</evidence>
<evidence type="ECO:0000256" key="1">
    <source>
        <dbReference type="SAM" id="Coils"/>
    </source>
</evidence>
<accession>A0AAW0CNG3</accession>
<dbReference type="Proteomes" id="UP001383192">
    <property type="component" value="Unassembled WGS sequence"/>
</dbReference>
<keyword evidence="3" id="KW-1185">Reference proteome</keyword>
<proteinExistence type="predicted"/>
<name>A0AAW0CNG3_9AGAR</name>
<protein>
    <recommendedName>
        <fullName evidence="4">F-box domain-containing protein</fullName>
    </recommendedName>
</protein>
<sequence length="567" mass="64382">MDSTSPYDDFLATNFAPPPQVLSEVRGILEGKQSRLEWLEARIREFEAERKELDAYITKHKRLLNYLPALSSSEPFSNTQPIQASLLLTRVCRSWRDIALSSPHLWSSIHIHVPSHVNFAVEEFYYEFLEDRGKALGVGWGELDPHYRSHSRFMLHPTWAMVSLLPEYVVELDSYAEMLTKYYHRWSNISFRIPPPAFDLVRPRLADADNSYSNPTRWIHGTHSLCSIFLASSLTVVHLAELPRSVNVSLLPIPWRNLTEICIGSVGRDGRGLTSSNAVELLSRCGQRLKRCSSKIENFVGERYTHPNLHALPHLEDLLLSFDNSKDPNNSLEYIINTILAPKLAHLTLHSNSTIASRHEAVQARAIQSLLQRSACKVVSLFVRLHISSSSLLDCLRLMPDQARREVAEFNPSSSDSTPDASLFYSLISLHERHLPCIEIHSPTRLREQSYFCLIGFLQSRRAQLKVLKVAFRDALDALDGYTSHQLDHLRSCGVKVEWRAPSLPLTKANPLYTNTTTRGGFFNPSYDPIFEPRPTVNDDRPPSVVVDDAWTGVDEESDEQAGMITY</sequence>
<evidence type="ECO:0008006" key="4">
    <source>
        <dbReference type="Google" id="ProtNLM"/>
    </source>
</evidence>
<organism evidence="2 3">
    <name type="scientific">Paramarasmius palmivorus</name>
    <dbReference type="NCBI Taxonomy" id="297713"/>
    <lineage>
        <taxon>Eukaryota</taxon>
        <taxon>Fungi</taxon>
        <taxon>Dikarya</taxon>
        <taxon>Basidiomycota</taxon>
        <taxon>Agaricomycotina</taxon>
        <taxon>Agaricomycetes</taxon>
        <taxon>Agaricomycetidae</taxon>
        <taxon>Agaricales</taxon>
        <taxon>Marasmiineae</taxon>
        <taxon>Marasmiaceae</taxon>
        <taxon>Paramarasmius</taxon>
    </lineage>
</organism>
<feature type="coiled-coil region" evidence="1">
    <location>
        <begin position="29"/>
        <end position="56"/>
    </location>
</feature>
<dbReference type="EMBL" id="JAYKXP010000037">
    <property type="protein sequence ID" value="KAK7040398.1"/>
    <property type="molecule type" value="Genomic_DNA"/>
</dbReference>
<gene>
    <name evidence="2" type="ORF">VNI00_009876</name>
</gene>
<dbReference type="AlphaFoldDB" id="A0AAW0CNG3"/>